<dbReference type="Proteomes" id="UP000540128">
    <property type="component" value="Unassembled WGS sequence"/>
</dbReference>
<evidence type="ECO:0000313" key="1">
    <source>
        <dbReference type="EMBL" id="NUV28388.1"/>
    </source>
</evidence>
<organism evidence="1 2">
    <name type="scientific">Streptomyces odorifer</name>
    <dbReference type="NCBI Taxonomy" id="53450"/>
    <lineage>
        <taxon>Bacteria</taxon>
        <taxon>Bacillati</taxon>
        <taxon>Actinomycetota</taxon>
        <taxon>Actinomycetes</taxon>
        <taxon>Kitasatosporales</taxon>
        <taxon>Streptomycetaceae</taxon>
        <taxon>Streptomyces</taxon>
        <taxon>Streptomyces albidoflavus group</taxon>
    </lineage>
</organism>
<gene>
    <name evidence="1" type="ORF">G6W59_08555</name>
</gene>
<dbReference type="Pfam" id="PF14350">
    <property type="entry name" value="Beta_protein"/>
    <property type="match status" value="1"/>
</dbReference>
<protein>
    <recommendedName>
        <fullName evidence="3">T4 beta protein</fullName>
    </recommendedName>
</protein>
<dbReference type="AlphaFoldDB" id="A0A7Y6C9G0"/>
<comment type="caution">
    <text evidence="1">The sequence shown here is derived from an EMBL/GenBank/DDBJ whole genome shotgun (WGS) entry which is preliminary data.</text>
</comment>
<sequence>MLVVYVPVLKGKAGEFYALAHTSPTVRRHIRPVMELVPDDQVRDLLETFCDHAMNYVPNHMVLTVDCGALSPARVLEGDVGGPVARVSEALGLRDRPMCPVFRPSDRADVLSEVAQAAAVHGHGACLRVSVPAVGAEALPDEGRVDALLASVRLEPGEVDLFLDAGPVTGPSRNTLTSRVLDALKSLPGRPWRSVCLASGAFPVNLTGFPRSRATPVVREDARLWLDITERWSGTPLDYGDFGVTHPGMPPRSRGRPDPNMRYTTGFDWQVFVYPRAKAGNDDFFDLSADLVSSPCWPATGAATSWGDERLEDCAVRRRDKAGGATQWRAWATSHHLAVVTSRLARDGVP</sequence>
<dbReference type="InterPro" id="IPR025683">
    <property type="entry name" value="Protein_beta"/>
</dbReference>
<name>A0A7Y6C9G0_9ACTN</name>
<keyword evidence="2" id="KW-1185">Reference proteome</keyword>
<proteinExistence type="predicted"/>
<evidence type="ECO:0000313" key="2">
    <source>
        <dbReference type="Proteomes" id="UP000540128"/>
    </source>
</evidence>
<dbReference type="RefSeq" id="WP_175458140.1">
    <property type="nucleotide sequence ID" value="NZ_JAANNT010000004.1"/>
</dbReference>
<accession>A0A7Y6C9G0</accession>
<reference evidence="1 2" key="1">
    <citation type="submission" date="2020-03" db="EMBL/GenBank/DDBJ databases">
        <title>Complete genome sequence of sixteen Streptomyces strains facilitates identification of candidate genes involved in plant growth-promotion in grain legumes and cereals.</title>
        <authorList>
            <person name="Gopalakrishnan S."/>
            <person name="Thakur V."/>
            <person name="Saxena R."/>
            <person name="Vadlamudi S."/>
            <person name="Purohit S."/>
            <person name="Kumar V."/>
            <person name="Rathore A."/>
            <person name="Chitikineni A."/>
            <person name="Varshney R.K."/>
        </authorList>
    </citation>
    <scope>NUCLEOTIDE SEQUENCE [LARGE SCALE GENOMIC DNA]</scope>
    <source>
        <strain evidence="1 2">KAI-180</strain>
    </source>
</reference>
<evidence type="ECO:0008006" key="3">
    <source>
        <dbReference type="Google" id="ProtNLM"/>
    </source>
</evidence>
<dbReference type="EMBL" id="JAANNT010000004">
    <property type="protein sequence ID" value="NUV28388.1"/>
    <property type="molecule type" value="Genomic_DNA"/>
</dbReference>